<dbReference type="EMBL" id="BIFT01000001">
    <property type="protein sequence ID" value="GCE28338.1"/>
    <property type="molecule type" value="Genomic_DNA"/>
</dbReference>
<accession>A0A402BAC0</accession>
<name>A0A402BAC0_9CHLR</name>
<dbReference type="AlphaFoldDB" id="A0A402BAC0"/>
<proteinExistence type="predicted"/>
<keyword evidence="2" id="KW-1185">Reference proteome</keyword>
<reference evidence="2" key="1">
    <citation type="submission" date="2018-12" db="EMBL/GenBank/DDBJ databases">
        <title>Tengunoibacter tsumagoiensis gen. nov., sp. nov., Dictyobacter kobayashii sp. nov., D. alpinus sp. nov., and D. joshuensis sp. nov. and description of Dictyobacteraceae fam. nov. within the order Ktedonobacterales isolated from Tengu-no-mugimeshi.</title>
        <authorList>
            <person name="Wang C.M."/>
            <person name="Zheng Y."/>
            <person name="Sakai Y."/>
            <person name="Toyoda A."/>
            <person name="Minakuchi Y."/>
            <person name="Abe K."/>
            <person name="Yokota A."/>
            <person name="Yabe S."/>
        </authorList>
    </citation>
    <scope>NUCLEOTIDE SEQUENCE [LARGE SCALE GENOMIC DNA]</scope>
    <source>
        <strain evidence="2">Uno16</strain>
    </source>
</reference>
<comment type="caution">
    <text evidence="1">The sequence shown here is derived from an EMBL/GenBank/DDBJ whole genome shotgun (WGS) entry which is preliminary data.</text>
</comment>
<organism evidence="1 2">
    <name type="scientific">Dictyobacter alpinus</name>
    <dbReference type="NCBI Taxonomy" id="2014873"/>
    <lineage>
        <taxon>Bacteria</taxon>
        <taxon>Bacillati</taxon>
        <taxon>Chloroflexota</taxon>
        <taxon>Ktedonobacteria</taxon>
        <taxon>Ktedonobacterales</taxon>
        <taxon>Dictyobacteraceae</taxon>
        <taxon>Dictyobacter</taxon>
    </lineage>
</organism>
<evidence type="ECO:0000313" key="2">
    <source>
        <dbReference type="Proteomes" id="UP000287171"/>
    </source>
</evidence>
<gene>
    <name evidence="1" type="ORF">KDA_38220</name>
</gene>
<evidence type="ECO:0000313" key="1">
    <source>
        <dbReference type="EMBL" id="GCE28338.1"/>
    </source>
</evidence>
<sequence length="108" mass="12574">MDVQRCAVGISAEIAFESHMLAAFPLEAFGKAAQIIHTQFQHFLFYQRERPPQFYHLFNLLAVRQVATNYPEYFPKEVVTDTQTWLERNWQLWADGTGMNCILFNMAG</sequence>
<protein>
    <submittedName>
        <fullName evidence="1">Uncharacterized protein</fullName>
    </submittedName>
</protein>
<dbReference type="Proteomes" id="UP000287171">
    <property type="component" value="Unassembled WGS sequence"/>
</dbReference>